<dbReference type="PROSITE" id="PS50865">
    <property type="entry name" value="ZF_MYND_2"/>
    <property type="match status" value="1"/>
</dbReference>
<keyword evidence="2 4" id="KW-0863">Zinc-finger</keyword>
<gene>
    <name evidence="6" type="ORF">D9Q98_003712</name>
</gene>
<keyword evidence="7" id="KW-1185">Reference proteome</keyword>
<proteinExistence type="predicted"/>
<dbReference type="Gene3D" id="6.10.140.2220">
    <property type="match status" value="1"/>
</dbReference>
<evidence type="ECO:0000313" key="6">
    <source>
        <dbReference type="EMBL" id="KAI3433910.1"/>
    </source>
</evidence>
<keyword evidence="3" id="KW-0862">Zinc</keyword>
<reference evidence="6" key="1">
    <citation type="journal article" date="2019" name="Plant J.">
        <title>Chlorella vulgaris genome assembly and annotation reveals the molecular basis for metabolic acclimation to high light conditions.</title>
        <authorList>
            <person name="Cecchin M."/>
            <person name="Marcolungo L."/>
            <person name="Rossato M."/>
            <person name="Girolomoni L."/>
            <person name="Cosentino E."/>
            <person name="Cuine S."/>
            <person name="Li-Beisson Y."/>
            <person name="Delledonne M."/>
            <person name="Ballottari M."/>
        </authorList>
    </citation>
    <scope>NUCLEOTIDE SEQUENCE</scope>
    <source>
        <strain evidence="6">211/11P</strain>
    </source>
</reference>
<dbReference type="AlphaFoldDB" id="A0A9D4YZP1"/>
<dbReference type="Proteomes" id="UP001055712">
    <property type="component" value="Unassembled WGS sequence"/>
</dbReference>
<evidence type="ECO:0000313" key="7">
    <source>
        <dbReference type="Proteomes" id="UP001055712"/>
    </source>
</evidence>
<dbReference type="Pfam" id="PF01753">
    <property type="entry name" value="zf-MYND"/>
    <property type="match status" value="1"/>
</dbReference>
<evidence type="ECO:0000256" key="4">
    <source>
        <dbReference type="PROSITE-ProRule" id="PRU00134"/>
    </source>
</evidence>
<evidence type="ECO:0000259" key="5">
    <source>
        <dbReference type="PROSITE" id="PS50865"/>
    </source>
</evidence>
<dbReference type="EMBL" id="SIDB01000004">
    <property type="protein sequence ID" value="KAI3433910.1"/>
    <property type="molecule type" value="Genomic_DNA"/>
</dbReference>
<keyword evidence="1" id="KW-0479">Metal-binding</keyword>
<evidence type="ECO:0000256" key="2">
    <source>
        <dbReference type="ARBA" id="ARBA00022771"/>
    </source>
</evidence>
<dbReference type="GO" id="GO:0008270">
    <property type="term" value="F:zinc ion binding"/>
    <property type="evidence" value="ECO:0007669"/>
    <property type="project" value="UniProtKB-KW"/>
</dbReference>
<dbReference type="OrthoDB" id="265717at2759"/>
<dbReference type="SUPFAM" id="SSF144232">
    <property type="entry name" value="HIT/MYND zinc finger-like"/>
    <property type="match status" value="1"/>
</dbReference>
<evidence type="ECO:0000256" key="1">
    <source>
        <dbReference type="ARBA" id="ARBA00022723"/>
    </source>
</evidence>
<evidence type="ECO:0000256" key="3">
    <source>
        <dbReference type="ARBA" id="ARBA00022833"/>
    </source>
</evidence>
<reference evidence="6" key="2">
    <citation type="submission" date="2020-11" db="EMBL/GenBank/DDBJ databases">
        <authorList>
            <person name="Cecchin M."/>
            <person name="Marcolungo L."/>
            <person name="Rossato M."/>
            <person name="Girolomoni L."/>
            <person name="Cosentino E."/>
            <person name="Cuine S."/>
            <person name="Li-Beisson Y."/>
            <person name="Delledonne M."/>
            <person name="Ballottari M."/>
        </authorList>
    </citation>
    <scope>NUCLEOTIDE SEQUENCE</scope>
    <source>
        <strain evidence="6">211/11P</strain>
        <tissue evidence="6">Whole cell</tissue>
    </source>
</reference>
<feature type="domain" description="MYND-type" evidence="5">
    <location>
        <begin position="657"/>
        <end position="706"/>
    </location>
</feature>
<accession>A0A9D4YZP1</accession>
<dbReference type="InterPro" id="IPR002893">
    <property type="entry name" value="Znf_MYND"/>
</dbReference>
<name>A0A9D4YZP1_CHLVU</name>
<organism evidence="6 7">
    <name type="scientific">Chlorella vulgaris</name>
    <name type="common">Green alga</name>
    <dbReference type="NCBI Taxonomy" id="3077"/>
    <lineage>
        <taxon>Eukaryota</taxon>
        <taxon>Viridiplantae</taxon>
        <taxon>Chlorophyta</taxon>
        <taxon>core chlorophytes</taxon>
        <taxon>Trebouxiophyceae</taxon>
        <taxon>Chlorellales</taxon>
        <taxon>Chlorellaceae</taxon>
        <taxon>Chlorella clade</taxon>
        <taxon>Chlorella</taxon>
    </lineage>
</organism>
<protein>
    <recommendedName>
        <fullName evidence="5">MYND-type domain-containing protein</fullName>
    </recommendedName>
</protein>
<sequence>MPNAACVITSIIDAANELSADDVRNLGARLDAFPALLDRMMASLSDAETAAVDRAIQAGARQLSALGTRMAATLRRGGARSLYCEPQQFLAACTISSELFWHSCEHGMRDASQALYSCATLPLECGLALIRRLNASPRDTVVVGFETYILQKQAQLLLGFIRRSTGGGAGAERFVSHLAAPERLRAWLSANVDRVLALHGTSLGRGPSLDLQNYLITIAGCACTLGNFQPHCTALYSNAALQSSMVQLLLPMLHTVALTVQLPADRRPPRLNIDNAALIADLLYGAERTGSLRAQVALAGDARLSNSAQRVLQSIAQLFAAAPSRCPIDEGTPDGLPFLWISLIQLLGVVCIFFNHDALQHQGQGSAAVPDAQRQHMVQQHLLTPEAAPTWAYTVNSLAEVSVCCAASSALLRALPHTSVLAELGDQERLVDGEHAGLAVGAQTTQLLRGSVYSFITKCTVAMQLFSFSLGSRGPWSAADGSAAVEALWQLHTTLCRAVHSTIAGVFCTPHAMEPLLSLNCLTFCVQSAVCISTAVGEGSVDTSSGAEAPSRHLLAMSVAQAEAVLVAASCPLSGVDEMLSGALLHAVKFGHVGLASANSTIPQMLEPLIERLAVADGDSEAAARLRHEMLPLLHREPQPDDALELAQASASRSCAYLRCANLAGEGGPAARQGAGSQRCSKCKVAWYCGTACSHADWRAGHRRVCRALGAARVAAREQQHEGVEV</sequence>
<comment type="caution">
    <text evidence="6">The sequence shown here is derived from an EMBL/GenBank/DDBJ whole genome shotgun (WGS) entry which is preliminary data.</text>
</comment>